<reference evidence="15 16" key="1">
    <citation type="submission" date="2023-08" db="EMBL/GenBank/DDBJ databases">
        <authorList>
            <person name="Girao M."/>
            <person name="Carvalho M.F."/>
        </authorList>
    </citation>
    <scope>NUCLEOTIDE SEQUENCE [LARGE SCALE GENOMIC DNA]</scope>
    <source>
        <strain evidence="15 16">CT-R113</strain>
    </source>
</reference>
<dbReference type="PANTHER" id="PTHR10890:SF30">
    <property type="entry name" value="CYSTEINE--TRNA LIGASE"/>
    <property type="match status" value="1"/>
</dbReference>
<feature type="binding site" evidence="12">
    <location>
        <position position="241"/>
    </location>
    <ligand>
        <name>Zn(2+)</name>
        <dbReference type="ChEBI" id="CHEBI:29105"/>
    </ligand>
</feature>
<feature type="short sequence motif" description="'KMSKS' region" evidence="12">
    <location>
        <begin position="268"/>
        <end position="272"/>
    </location>
</feature>
<feature type="binding site" evidence="12">
    <location>
        <position position="271"/>
    </location>
    <ligand>
        <name>ATP</name>
        <dbReference type="ChEBI" id="CHEBI:30616"/>
    </ligand>
</feature>
<feature type="region of interest" description="Disordered" evidence="13">
    <location>
        <begin position="166"/>
        <end position="202"/>
    </location>
</feature>
<evidence type="ECO:0000313" key="16">
    <source>
        <dbReference type="Proteomes" id="UP001356095"/>
    </source>
</evidence>
<dbReference type="Pfam" id="PF01406">
    <property type="entry name" value="tRNA-synt_1e"/>
    <property type="match status" value="1"/>
</dbReference>
<evidence type="ECO:0000256" key="11">
    <source>
        <dbReference type="ARBA" id="ARBA00047398"/>
    </source>
</evidence>
<dbReference type="NCBIfam" id="TIGR00435">
    <property type="entry name" value="cysS"/>
    <property type="match status" value="1"/>
</dbReference>
<dbReference type="Pfam" id="PF09190">
    <property type="entry name" value="DALR_2"/>
    <property type="match status" value="1"/>
</dbReference>
<evidence type="ECO:0000313" key="15">
    <source>
        <dbReference type="EMBL" id="MEE2039352.1"/>
    </source>
</evidence>
<feature type="binding site" evidence="12">
    <location>
        <position position="237"/>
    </location>
    <ligand>
        <name>Zn(2+)</name>
        <dbReference type="ChEBI" id="CHEBI:29105"/>
    </ligand>
</feature>
<dbReference type="InterPro" id="IPR009080">
    <property type="entry name" value="tRNAsynth_Ia_anticodon-bd"/>
</dbReference>
<dbReference type="Gene3D" id="3.40.50.620">
    <property type="entry name" value="HUPs"/>
    <property type="match status" value="1"/>
</dbReference>
<dbReference type="PRINTS" id="PR00983">
    <property type="entry name" value="TRNASYNTHCYS"/>
</dbReference>
<dbReference type="InterPro" id="IPR024909">
    <property type="entry name" value="Cys-tRNA/MSH_ligase"/>
</dbReference>
<dbReference type="Pfam" id="PF23493">
    <property type="entry name" value="CysS_C"/>
    <property type="match status" value="1"/>
</dbReference>
<keyword evidence="10 12" id="KW-0030">Aminoacyl-tRNA synthetase</keyword>
<sequence length="466" mass="51281">MSLRFYDTSARQVREFVPLREGSASLYLCGATVQAPPHIGHIRSGVNFDILRRWLTHVGYDVTFCRNVTDIDDKIIRVAAAEGVPWWKVSERNQRAFTQAYEILGCLPPTVEPRATGHVPEMIDLMRRLISDGHAYASDDGCGDVYFDVRSYPPYGELSNQRLDQVMESSDSDPDRDKRDSRDFALWKGAKPGEPSWDTPWGRGRPGWHLECSAMATKYLGPSFDIHGGGLDLIFPHHENELAQSRAAGDGFAQYWLHNGMLSVGGEKMSKSLGNSMLIPQMVQKVRPVELRYYLGQAHYRSTIDYSDAALQEAAAAYQRIEGFLTRTVEVLGEVATADRVPAAFASALDDDLGVSQALAVVHGHVREGNTALASGGKEQAAEIAGELRAMLAILGIDPLSEQWSGGDQGLREVVDALVAVALEQRQAARGRKDYAAADAIRDQLAEAGIVVEDTPQGSRWDLRRG</sequence>
<dbReference type="Proteomes" id="UP001356095">
    <property type="component" value="Unassembled WGS sequence"/>
</dbReference>
<evidence type="ECO:0000259" key="14">
    <source>
        <dbReference type="SMART" id="SM00840"/>
    </source>
</evidence>
<dbReference type="SUPFAM" id="SSF52374">
    <property type="entry name" value="Nucleotidylyl transferase"/>
    <property type="match status" value="1"/>
</dbReference>
<dbReference type="CDD" id="cd00672">
    <property type="entry name" value="CysRS_core"/>
    <property type="match status" value="1"/>
</dbReference>
<gene>
    <name evidence="12 15" type="primary">cysS</name>
    <name evidence="15" type="ORF">Q8791_19220</name>
</gene>
<dbReference type="InterPro" id="IPR015273">
    <property type="entry name" value="Cys-tRNA-synt_Ia_DALR"/>
</dbReference>
<accession>A0ABU7KBE1</accession>
<evidence type="ECO:0000256" key="8">
    <source>
        <dbReference type="ARBA" id="ARBA00022840"/>
    </source>
</evidence>
<comment type="subunit">
    <text evidence="2 12">Monomer.</text>
</comment>
<dbReference type="EC" id="6.1.1.16" evidence="12"/>
<evidence type="ECO:0000256" key="3">
    <source>
        <dbReference type="ARBA" id="ARBA00022490"/>
    </source>
</evidence>
<evidence type="ECO:0000256" key="12">
    <source>
        <dbReference type="HAMAP-Rule" id="MF_00041"/>
    </source>
</evidence>
<evidence type="ECO:0000256" key="10">
    <source>
        <dbReference type="ARBA" id="ARBA00023146"/>
    </source>
</evidence>
<dbReference type="HAMAP" id="MF_00041">
    <property type="entry name" value="Cys_tRNA_synth"/>
    <property type="match status" value="1"/>
</dbReference>
<keyword evidence="9 12" id="KW-0648">Protein biosynthesis</keyword>
<dbReference type="SMART" id="SM00840">
    <property type="entry name" value="DALR_2"/>
    <property type="match status" value="1"/>
</dbReference>
<comment type="cofactor">
    <cofactor evidence="12">
        <name>Zn(2+)</name>
        <dbReference type="ChEBI" id="CHEBI:29105"/>
    </cofactor>
    <text evidence="12">Binds 1 zinc ion per subunit.</text>
</comment>
<keyword evidence="5 12" id="KW-0479">Metal-binding</keyword>
<comment type="similarity">
    <text evidence="1 12">Belongs to the class-I aminoacyl-tRNA synthetase family.</text>
</comment>
<evidence type="ECO:0000256" key="5">
    <source>
        <dbReference type="ARBA" id="ARBA00022723"/>
    </source>
</evidence>
<keyword evidence="4 12" id="KW-0436">Ligase</keyword>
<comment type="subcellular location">
    <subcellularLocation>
        <location evidence="12">Cytoplasm</location>
    </subcellularLocation>
</comment>
<keyword evidence="8 12" id="KW-0067">ATP-binding</keyword>
<organism evidence="15 16">
    <name type="scientific">Nocardiopsis codii</name>
    <dbReference type="NCBI Taxonomy" id="3065942"/>
    <lineage>
        <taxon>Bacteria</taxon>
        <taxon>Bacillati</taxon>
        <taxon>Actinomycetota</taxon>
        <taxon>Actinomycetes</taxon>
        <taxon>Streptosporangiales</taxon>
        <taxon>Nocardiopsidaceae</taxon>
        <taxon>Nocardiopsis</taxon>
    </lineage>
</organism>
<evidence type="ECO:0000256" key="13">
    <source>
        <dbReference type="SAM" id="MobiDB-lite"/>
    </source>
</evidence>
<feature type="binding site" evidence="12">
    <location>
        <position position="29"/>
    </location>
    <ligand>
        <name>Zn(2+)</name>
        <dbReference type="ChEBI" id="CHEBI:29105"/>
    </ligand>
</feature>
<keyword evidence="16" id="KW-1185">Reference proteome</keyword>
<dbReference type="InterPro" id="IPR032678">
    <property type="entry name" value="tRNA-synt_1_cat_dom"/>
</dbReference>
<proteinExistence type="inferred from homology"/>
<keyword evidence="3 12" id="KW-0963">Cytoplasm</keyword>
<dbReference type="InterPro" id="IPR015803">
    <property type="entry name" value="Cys-tRNA-ligase"/>
</dbReference>
<evidence type="ECO:0000256" key="6">
    <source>
        <dbReference type="ARBA" id="ARBA00022741"/>
    </source>
</evidence>
<evidence type="ECO:0000256" key="4">
    <source>
        <dbReference type="ARBA" id="ARBA00022598"/>
    </source>
</evidence>
<dbReference type="InterPro" id="IPR014729">
    <property type="entry name" value="Rossmann-like_a/b/a_fold"/>
</dbReference>
<dbReference type="Gene3D" id="1.20.120.1910">
    <property type="entry name" value="Cysteine-tRNA ligase, C-terminal anti-codon recognition domain"/>
    <property type="match status" value="1"/>
</dbReference>
<feature type="compositionally biased region" description="Basic and acidic residues" evidence="13">
    <location>
        <begin position="173"/>
        <end position="185"/>
    </location>
</feature>
<comment type="catalytic activity">
    <reaction evidence="11 12">
        <text>tRNA(Cys) + L-cysteine + ATP = L-cysteinyl-tRNA(Cys) + AMP + diphosphate</text>
        <dbReference type="Rhea" id="RHEA:17773"/>
        <dbReference type="Rhea" id="RHEA-COMP:9661"/>
        <dbReference type="Rhea" id="RHEA-COMP:9679"/>
        <dbReference type="ChEBI" id="CHEBI:30616"/>
        <dbReference type="ChEBI" id="CHEBI:33019"/>
        <dbReference type="ChEBI" id="CHEBI:35235"/>
        <dbReference type="ChEBI" id="CHEBI:78442"/>
        <dbReference type="ChEBI" id="CHEBI:78517"/>
        <dbReference type="ChEBI" id="CHEBI:456215"/>
        <dbReference type="EC" id="6.1.1.16"/>
    </reaction>
</comment>
<dbReference type="InterPro" id="IPR056411">
    <property type="entry name" value="CysS_C"/>
</dbReference>
<feature type="short sequence motif" description="'HIGH' region" evidence="12">
    <location>
        <begin position="31"/>
        <end position="41"/>
    </location>
</feature>
<dbReference type="GO" id="GO:0004817">
    <property type="term" value="F:cysteine-tRNA ligase activity"/>
    <property type="evidence" value="ECO:0007669"/>
    <property type="project" value="UniProtKB-EC"/>
</dbReference>
<keyword evidence="6 12" id="KW-0547">Nucleotide-binding</keyword>
<keyword evidence="7 12" id="KW-0862">Zinc</keyword>
<name>A0ABU7KBE1_9ACTN</name>
<evidence type="ECO:0000256" key="2">
    <source>
        <dbReference type="ARBA" id="ARBA00011245"/>
    </source>
</evidence>
<evidence type="ECO:0000256" key="9">
    <source>
        <dbReference type="ARBA" id="ARBA00022917"/>
    </source>
</evidence>
<dbReference type="SUPFAM" id="SSF47323">
    <property type="entry name" value="Anticodon-binding domain of a subclass of class I aminoacyl-tRNA synthetases"/>
    <property type="match status" value="1"/>
</dbReference>
<dbReference type="EMBL" id="JAUZMY010000019">
    <property type="protein sequence ID" value="MEE2039352.1"/>
    <property type="molecule type" value="Genomic_DNA"/>
</dbReference>
<feature type="domain" description="Cysteinyl-tRNA synthetase class Ia DALR" evidence="14">
    <location>
        <begin position="344"/>
        <end position="405"/>
    </location>
</feature>
<protein>
    <recommendedName>
        <fullName evidence="12">Cysteine--tRNA ligase</fullName>
        <ecNumber evidence="12">6.1.1.16</ecNumber>
    </recommendedName>
    <alternativeName>
        <fullName evidence="12">Cysteinyl-tRNA synthetase</fullName>
        <shortName evidence="12">CysRS</shortName>
    </alternativeName>
</protein>
<comment type="caution">
    <text evidence="15">The sequence shown here is derived from an EMBL/GenBank/DDBJ whole genome shotgun (WGS) entry which is preliminary data.</text>
</comment>
<evidence type="ECO:0000256" key="7">
    <source>
        <dbReference type="ARBA" id="ARBA00022833"/>
    </source>
</evidence>
<dbReference type="RefSeq" id="WP_330093127.1">
    <property type="nucleotide sequence ID" value="NZ_JAUZMY010000019.1"/>
</dbReference>
<dbReference type="PANTHER" id="PTHR10890">
    <property type="entry name" value="CYSTEINYL-TRNA SYNTHETASE"/>
    <property type="match status" value="1"/>
</dbReference>
<evidence type="ECO:0000256" key="1">
    <source>
        <dbReference type="ARBA" id="ARBA00005594"/>
    </source>
</evidence>
<feature type="binding site" evidence="12">
    <location>
        <position position="212"/>
    </location>
    <ligand>
        <name>Zn(2+)</name>
        <dbReference type="ChEBI" id="CHEBI:29105"/>
    </ligand>
</feature>